<dbReference type="Proteomes" id="UP000647017">
    <property type="component" value="Unassembled WGS sequence"/>
</dbReference>
<keyword evidence="2" id="KW-1185">Reference proteome</keyword>
<organism evidence="1 2">
    <name type="scientific">Micromonospora andamanensis</name>
    <dbReference type="NCBI Taxonomy" id="1287068"/>
    <lineage>
        <taxon>Bacteria</taxon>
        <taxon>Bacillati</taxon>
        <taxon>Actinomycetota</taxon>
        <taxon>Actinomycetes</taxon>
        <taxon>Micromonosporales</taxon>
        <taxon>Micromonosporaceae</taxon>
        <taxon>Micromonospora</taxon>
    </lineage>
</organism>
<gene>
    <name evidence="1" type="ORF">Van01_39550</name>
</gene>
<proteinExistence type="predicted"/>
<dbReference type="RefSeq" id="WP_204009387.1">
    <property type="nucleotide sequence ID" value="NZ_BOOZ01000024.1"/>
</dbReference>
<evidence type="ECO:0000313" key="1">
    <source>
        <dbReference type="EMBL" id="GIJ10741.1"/>
    </source>
</evidence>
<dbReference type="EMBL" id="BOOZ01000024">
    <property type="protein sequence ID" value="GIJ10741.1"/>
    <property type="molecule type" value="Genomic_DNA"/>
</dbReference>
<accession>A0ABQ4HYP2</accession>
<name>A0ABQ4HYP2_9ACTN</name>
<reference evidence="1 2" key="1">
    <citation type="submission" date="2021-01" db="EMBL/GenBank/DDBJ databases">
        <title>Whole genome shotgun sequence of Verrucosispora andamanensis NBRC 109075.</title>
        <authorList>
            <person name="Komaki H."/>
            <person name="Tamura T."/>
        </authorList>
    </citation>
    <scope>NUCLEOTIDE SEQUENCE [LARGE SCALE GENOMIC DNA]</scope>
    <source>
        <strain evidence="1 2">NBRC 109075</strain>
    </source>
</reference>
<evidence type="ECO:0000313" key="2">
    <source>
        <dbReference type="Proteomes" id="UP000647017"/>
    </source>
</evidence>
<comment type="caution">
    <text evidence="1">The sequence shown here is derived from an EMBL/GenBank/DDBJ whole genome shotgun (WGS) entry which is preliminary data.</text>
</comment>
<sequence>MNDLDDAAAALNPPQYGNSLHFPACRVGSCTGCLPPPPPIEQPPPQLDLSLFRPPPTMRILTRPQDWAAPARAILRERGAWRT</sequence>
<protein>
    <submittedName>
        <fullName evidence="1">Uncharacterized protein</fullName>
    </submittedName>
</protein>